<keyword evidence="1" id="KW-0732">Signal</keyword>
<accession>A0A949N1M1</accession>
<evidence type="ECO:0000256" key="1">
    <source>
        <dbReference type="SAM" id="SignalP"/>
    </source>
</evidence>
<dbReference type="EMBL" id="JAELVF020000001">
    <property type="protein sequence ID" value="MBU7597980.1"/>
    <property type="molecule type" value="Genomic_DNA"/>
</dbReference>
<protein>
    <submittedName>
        <fullName evidence="2">Uncharacterized protein</fullName>
    </submittedName>
</protein>
<dbReference type="AlphaFoldDB" id="A0A949N1M1"/>
<gene>
    <name evidence="2" type="ORF">JGS22_010245</name>
</gene>
<feature type="chain" id="PRO_5039731692" evidence="1">
    <location>
        <begin position="28"/>
        <end position="75"/>
    </location>
</feature>
<dbReference type="RefSeq" id="WP_216814926.1">
    <property type="nucleotide sequence ID" value="NZ_JAELVF020000001.1"/>
</dbReference>
<organism evidence="2 3">
    <name type="scientific">Streptomyces tardus</name>
    <dbReference type="NCBI Taxonomy" id="2780544"/>
    <lineage>
        <taxon>Bacteria</taxon>
        <taxon>Bacillati</taxon>
        <taxon>Actinomycetota</taxon>
        <taxon>Actinomycetes</taxon>
        <taxon>Kitasatosporales</taxon>
        <taxon>Streptomycetaceae</taxon>
        <taxon>Streptomyces</taxon>
    </lineage>
</organism>
<reference evidence="2" key="1">
    <citation type="submission" date="2021-06" db="EMBL/GenBank/DDBJ databases">
        <title>Sequencing of actinobacteria type strains.</title>
        <authorList>
            <person name="Nguyen G.-S."/>
            <person name="Wentzel A."/>
        </authorList>
    </citation>
    <scope>NUCLEOTIDE SEQUENCE</scope>
    <source>
        <strain evidence="2">P38-E01</strain>
    </source>
</reference>
<comment type="caution">
    <text evidence="2">The sequence shown here is derived from an EMBL/GenBank/DDBJ whole genome shotgun (WGS) entry which is preliminary data.</text>
</comment>
<name>A0A949N1M1_9ACTN</name>
<evidence type="ECO:0000313" key="2">
    <source>
        <dbReference type="EMBL" id="MBU7597980.1"/>
    </source>
</evidence>
<keyword evidence="3" id="KW-1185">Reference proteome</keyword>
<dbReference type="Proteomes" id="UP000694501">
    <property type="component" value="Unassembled WGS sequence"/>
</dbReference>
<evidence type="ECO:0000313" key="3">
    <source>
        <dbReference type="Proteomes" id="UP000694501"/>
    </source>
</evidence>
<proteinExistence type="predicted"/>
<sequence>MKSGKKSAALYAGMWAAALAGVLSVSALDRAPASEVRDGLRDGPEQMVSEGFPGAVVYARDSTREERAASGPADV</sequence>
<feature type="signal peptide" evidence="1">
    <location>
        <begin position="1"/>
        <end position="27"/>
    </location>
</feature>